<dbReference type="GO" id="GO:0000978">
    <property type="term" value="F:RNA polymerase II cis-regulatory region sequence-specific DNA binding"/>
    <property type="evidence" value="ECO:0007669"/>
    <property type="project" value="TreeGrafter"/>
</dbReference>
<dbReference type="GO" id="GO:0008270">
    <property type="term" value="F:zinc ion binding"/>
    <property type="evidence" value="ECO:0007669"/>
    <property type="project" value="UniProtKB-KW"/>
</dbReference>
<dbReference type="InterPro" id="IPR036236">
    <property type="entry name" value="Znf_C2H2_sf"/>
</dbReference>
<proteinExistence type="inferred from homology"/>
<dbReference type="PANTHER" id="PTHR23226">
    <property type="entry name" value="ZINC FINGER AND SCAN DOMAIN-CONTAINING"/>
    <property type="match status" value="1"/>
</dbReference>
<dbReference type="FunFam" id="3.30.160.60:FF:000135">
    <property type="entry name" value="Zinc finger protein 358"/>
    <property type="match status" value="1"/>
</dbReference>
<dbReference type="Proteomes" id="UP000543364">
    <property type="component" value="Unassembled WGS sequence"/>
</dbReference>
<evidence type="ECO:0000313" key="8">
    <source>
        <dbReference type="EMBL" id="NWU10965.1"/>
    </source>
</evidence>
<organism evidence="8 9">
    <name type="scientific">Cephalopterus ornatus</name>
    <name type="common">Amazonian umbrellabird</name>
    <dbReference type="NCBI Taxonomy" id="114276"/>
    <lineage>
        <taxon>Eukaryota</taxon>
        <taxon>Metazoa</taxon>
        <taxon>Chordata</taxon>
        <taxon>Craniata</taxon>
        <taxon>Vertebrata</taxon>
        <taxon>Euteleostomi</taxon>
        <taxon>Archelosauria</taxon>
        <taxon>Archosauria</taxon>
        <taxon>Dinosauria</taxon>
        <taxon>Saurischia</taxon>
        <taxon>Theropoda</taxon>
        <taxon>Coelurosauria</taxon>
        <taxon>Aves</taxon>
        <taxon>Neognathae</taxon>
        <taxon>Neoaves</taxon>
        <taxon>Telluraves</taxon>
        <taxon>Australaves</taxon>
        <taxon>Passeriformes</taxon>
        <taxon>Cotingidae</taxon>
        <taxon>Cephalopterus</taxon>
    </lineage>
</organism>
<protein>
    <submittedName>
        <fullName evidence="8">ZN629 protein</fullName>
    </submittedName>
</protein>
<name>A0A7K5U576_CEPOR</name>
<gene>
    <name evidence="8" type="primary">Znf629_0</name>
    <name evidence="8" type="ORF">CEPORN_R10300</name>
</gene>
<evidence type="ECO:0000259" key="7">
    <source>
        <dbReference type="PROSITE" id="PS50157"/>
    </source>
</evidence>
<dbReference type="GO" id="GO:0000981">
    <property type="term" value="F:DNA-binding transcription factor activity, RNA polymerase II-specific"/>
    <property type="evidence" value="ECO:0007669"/>
    <property type="project" value="TreeGrafter"/>
</dbReference>
<reference evidence="8 9" key="1">
    <citation type="submission" date="2019-09" db="EMBL/GenBank/DDBJ databases">
        <title>Bird 10,000 Genomes (B10K) Project - Family phase.</title>
        <authorList>
            <person name="Zhang G."/>
        </authorList>
    </citation>
    <scope>NUCLEOTIDE SEQUENCE [LARGE SCALE GENOMIC DNA]</scope>
    <source>
        <strain evidence="8">B10K-DU-001-01</strain>
        <tissue evidence="8">Muscle</tissue>
    </source>
</reference>
<comment type="caution">
    <text evidence="8">The sequence shown here is derived from an EMBL/GenBank/DDBJ whole genome shotgun (WGS) entry which is preliminary data.</text>
</comment>
<dbReference type="SMART" id="SM00355">
    <property type="entry name" value="ZnF_C2H2"/>
    <property type="match status" value="2"/>
</dbReference>
<comment type="similarity">
    <text evidence="1">Belongs to the krueppel C2H2-type zinc-finger protein family.</text>
</comment>
<dbReference type="Gene3D" id="3.30.160.60">
    <property type="entry name" value="Classic Zinc Finger"/>
    <property type="match status" value="2"/>
</dbReference>
<dbReference type="PROSITE" id="PS50157">
    <property type="entry name" value="ZINC_FINGER_C2H2_2"/>
    <property type="match status" value="2"/>
</dbReference>
<dbReference type="AlphaFoldDB" id="A0A7K5U576"/>
<feature type="domain" description="C2H2-type" evidence="7">
    <location>
        <begin position="1"/>
        <end position="25"/>
    </location>
</feature>
<dbReference type="EMBL" id="VZRE01007220">
    <property type="protein sequence ID" value="NWU10965.1"/>
    <property type="molecule type" value="Genomic_DNA"/>
</dbReference>
<feature type="domain" description="C2H2-type" evidence="7">
    <location>
        <begin position="26"/>
        <end position="53"/>
    </location>
</feature>
<keyword evidence="2" id="KW-0479">Metal-binding</keyword>
<evidence type="ECO:0000256" key="3">
    <source>
        <dbReference type="ARBA" id="ARBA00022737"/>
    </source>
</evidence>
<evidence type="ECO:0000313" key="9">
    <source>
        <dbReference type="Proteomes" id="UP000543364"/>
    </source>
</evidence>
<evidence type="ECO:0000256" key="6">
    <source>
        <dbReference type="PROSITE-ProRule" id="PRU00042"/>
    </source>
</evidence>
<dbReference type="InterPro" id="IPR013087">
    <property type="entry name" value="Znf_C2H2_type"/>
</dbReference>
<accession>A0A7K5U576</accession>
<feature type="non-terminal residue" evidence="8">
    <location>
        <position position="1"/>
    </location>
</feature>
<dbReference type="PANTHER" id="PTHR23226:SF377">
    <property type="entry name" value="ZINC FINGER AND SCAN DOMAIN-CONTAINING PROTEIN 20"/>
    <property type="match status" value="1"/>
</dbReference>
<keyword evidence="5" id="KW-0862">Zinc</keyword>
<keyword evidence="9" id="KW-1185">Reference proteome</keyword>
<evidence type="ECO:0000256" key="5">
    <source>
        <dbReference type="ARBA" id="ARBA00022833"/>
    </source>
</evidence>
<feature type="non-terminal residue" evidence="8">
    <location>
        <position position="55"/>
    </location>
</feature>
<dbReference type="SUPFAM" id="SSF57667">
    <property type="entry name" value="beta-beta-alpha zinc fingers"/>
    <property type="match status" value="1"/>
</dbReference>
<evidence type="ECO:0000256" key="4">
    <source>
        <dbReference type="ARBA" id="ARBA00022771"/>
    </source>
</evidence>
<keyword evidence="4 6" id="KW-0863">Zinc-finger</keyword>
<evidence type="ECO:0000256" key="1">
    <source>
        <dbReference type="ARBA" id="ARBA00006991"/>
    </source>
</evidence>
<sequence length="55" mass="6329">PECGKRFWSSSCVLLHEQTHVGERPFLCSDCGKSFTHSSALIRHRRSHTGDRPYK</sequence>
<dbReference type="PROSITE" id="PS00028">
    <property type="entry name" value="ZINC_FINGER_C2H2_1"/>
    <property type="match status" value="1"/>
</dbReference>
<dbReference type="Pfam" id="PF00096">
    <property type="entry name" value="zf-C2H2"/>
    <property type="match status" value="1"/>
</dbReference>
<evidence type="ECO:0000256" key="2">
    <source>
        <dbReference type="ARBA" id="ARBA00022723"/>
    </source>
</evidence>
<keyword evidence="3" id="KW-0677">Repeat</keyword>